<reference evidence="1 2" key="1">
    <citation type="submission" date="2017-07" db="EMBL/GenBank/DDBJ databases">
        <title>An improved, manually edited Actinidia chinensis var. chinensis (kiwifruit) genome highlights the challenges associated with draft genomes and gene prediction in plants.</title>
        <authorList>
            <person name="Pilkington S."/>
            <person name="Crowhurst R."/>
            <person name="Hilario E."/>
            <person name="Nardozza S."/>
            <person name="Fraser L."/>
            <person name="Peng Y."/>
            <person name="Gunaseelan K."/>
            <person name="Simpson R."/>
            <person name="Tahir J."/>
            <person name="Deroles S."/>
            <person name="Templeton K."/>
            <person name="Luo Z."/>
            <person name="Davy M."/>
            <person name="Cheng C."/>
            <person name="Mcneilage M."/>
            <person name="Scaglione D."/>
            <person name="Liu Y."/>
            <person name="Zhang Q."/>
            <person name="Datson P."/>
            <person name="De Silva N."/>
            <person name="Gardiner S."/>
            <person name="Bassett H."/>
            <person name="Chagne D."/>
            <person name="Mccallum J."/>
            <person name="Dzierzon H."/>
            <person name="Deng C."/>
            <person name="Wang Y.-Y."/>
            <person name="Barron N."/>
            <person name="Manako K."/>
            <person name="Bowen J."/>
            <person name="Foster T."/>
            <person name="Erridge Z."/>
            <person name="Tiffin H."/>
            <person name="Waite C."/>
            <person name="Davies K."/>
            <person name="Grierson E."/>
            <person name="Laing W."/>
            <person name="Kirk R."/>
            <person name="Chen X."/>
            <person name="Wood M."/>
            <person name="Montefiori M."/>
            <person name="Brummell D."/>
            <person name="Schwinn K."/>
            <person name="Catanach A."/>
            <person name="Fullerton C."/>
            <person name="Li D."/>
            <person name="Meiyalaghan S."/>
            <person name="Nieuwenhuizen N."/>
            <person name="Read N."/>
            <person name="Prakash R."/>
            <person name="Hunter D."/>
            <person name="Zhang H."/>
            <person name="Mckenzie M."/>
            <person name="Knabel M."/>
            <person name="Harris A."/>
            <person name="Allan A."/>
            <person name="Chen A."/>
            <person name="Janssen B."/>
            <person name="Plunkett B."/>
            <person name="Dwamena C."/>
            <person name="Voogd C."/>
            <person name="Leif D."/>
            <person name="Lafferty D."/>
            <person name="Souleyre E."/>
            <person name="Varkonyi-Gasic E."/>
            <person name="Gambi F."/>
            <person name="Hanley J."/>
            <person name="Yao J.-L."/>
            <person name="Cheung J."/>
            <person name="David K."/>
            <person name="Warren B."/>
            <person name="Marsh K."/>
            <person name="Snowden K."/>
            <person name="Lin-Wang K."/>
            <person name="Brian L."/>
            <person name="Martinez-Sanchez M."/>
            <person name="Wang M."/>
            <person name="Ileperuma N."/>
            <person name="Macnee N."/>
            <person name="Campin R."/>
            <person name="Mcatee P."/>
            <person name="Drummond R."/>
            <person name="Espley R."/>
            <person name="Ireland H."/>
            <person name="Wu R."/>
            <person name="Atkinson R."/>
            <person name="Karunairetnam S."/>
            <person name="Bulley S."/>
            <person name="Chunkath S."/>
            <person name="Hanley Z."/>
            <person name="Storey R."/>
            <person name="Thrimawithana A."/>
            <person name="Thomson S."/>
            <person name="David C."/>
            <person name="Testolin R."/>
        </authorList>
    </citation>
    <scope>NUCLEOTIDE SEQUENCE [LARGE SCALE GENOMIC DNA]</scope>
    <source>
        <strain evidence="2">cv. Red5</strain>
        <tissue evidence="1">Young leaf</tissue>
    </source>
</reference>
<proteinExistence type="predicted"/>
<dbReference type="OrthoDB" id="605328at2759"/>
<protein>
    <submittedName>
        <fullName evidence="1">F-box protein</fullName>
    </submittedName>
</protein>
<dbReference type="EMBL" id="NKQK01000001">
    <property type="protein sequence ID" value="PSS36103.1"/>
    <property type="molecule type" value="Genomic_DNA"/>
</dbReference>
<comment type="caution">
    <text evidence="1">The sequence shown here is derived from an EMBL/GenBank/DDBJ whole genome shotgun (WGS) entry which is preliminary data.</text>
</comment>
<dbReference type="PANTHER" id="PTHR35546">
    <property type="entry name" value="F-BOX PROTEIN INTERACTION DOMAIN PROTEIN-RELATED"/>
    <property type="match status" value="1"/>
</dbReference>
<dbReference type="Gramene" id="PSS36103">
    <property type="protein sequence ID" value="PSS36103"/>
    <property type="gene ID" value="CEY00_Acc00644"/>
</dbReference>
<accession>A0A2R6S1H1</accession>
<dbReference type="InParanoid" id="A0A2R6S1H1"/>
<dbReference type="AlphaFoldDB" id="A0A2R6S1H1"/>
<evidence type="ECO:0000313" key="1">
    <source>
        <dbReference type="EMBL" id="PSS36103.1"/>
    </source>
</evidence>
<sequence length="296" mass="34040">MGYVQTKMAKQISRKRRILAIGCMLSEHLLEAEEVVNNVDLLTEILLCLPAKSLLRLKSRSHRSRYHFGAYLAFDLSKSPHYKVLLVSYDDNYLVSPGTFYDTDIYPLEIASWKHMRLTTPPGVSYLRRVFWNGAIHWMSQENIHIRFDVDAENLMGTALPSIPRILSKEQIRYFGQCGGDLLLIQTRMCHAMKFRILTMDKDCSRWNVKYWVNLKPVISGILGITSRFFSVLSVVNGANGKDLVLVLAVTGNFVLYNVDCKTLKALPELQSDESHEPGLYRYFNVYRFIESLSPF</sequence>
<reference evidence="2" key="2">
    <citation type="journal article" date="2018" name="BMC Genomics">
        <title>A manually annotated Actinidia chinensis var. chinensis (kiwifruit) genome highlights the challenges associated with draft genomes and gene prediction in plants.</title>
        <authorList>
            <person name="Pilkington S.M."/>
            <person name="Crowhurst R."/>
            <person name="Hilario E."/>
            <person name="Nardozza S."/>
            <person name="Fraser L."/>
            <person name="Peng Y."/>
            <person name="Gunaseelan K."/>
            <person name="Simpson R."/>
            <person name="Tahir J."/>
            <person name="Deroles S.C."/>
            <person name="Templeton K."/>
            <person name="Luo Z."/>
            <person name="Davy M."/>
            <person name="Cheng C."/>
            <person name="McNeilage M."/>
            <person name="Scaglione D."/>
            <person name="Liu Y."/>
            <person name="Zhang Q."/>
            <person name="Datson P."/>
            <person name="De Silva N."/>
            <person name="Gardiner S.E."/>
            <person name="Bassett H."/>
            <person name="Chagne D."/>
            <person name="McCallum J."/>
            <person name="Dzierzon H."/>
            <person name="Deng C."/>
            <person name="Wang Y.Y."/>
            <person name="Barron L."/>
            <person name="Manako K."/>
            <person name="Bowen J."/>
            <person name="Foster T.M."/>
            <person name="Erridge Z.A."/>
            <person name="Tiffin H."/>
            <person name="Waite C.N."/>
            <person name="Davies K.M."/>
            <person name="Grierson E.P."/>
            <person name="Laing W.A."/>
            <person name="Kirk R."/>
            <person name="Chen X."/>
            <person name="Wood M."/>
            <person name="Montefiori M."/>
            <person name="Brummell D.A."/>
            <person name="Schwinn K.E."/>
            <person name="Catanach A."/>
            <person name="Fullerton C."/>
            <person name="Li D."/>
            <person name="Meiyalaghan S."/>
            <person name="Nieuwenhuizen N."/>
            <person name="Read N."/>
            <person name="Prakash R."/>
            <person name="Hunter D."/>
            <person name="Zhang H."/>
            <person name="McKenzie M."/>
            <person name="Knabel M."/>
            <person name="Harris A."/>
            <person name="Allan A.C."/>
            <person name="Gleave A."/>
            <person name="Chen A."/>
            <person name="Janssen B.J."/>
            <person name="Plunkett B."/>
            <person name="Ampomah-Dwamena C."/>
            <person name="Voogd C."/>
            <person name="Leif D."/>
            <person name="Lafferty D."/>
            <person name="Souleyre E.J.F."/>
            <person name="Varkonyi-Gasic E."/>
            <person name="Gambi F."/>
            <person name="Hanley J."/>
            <person name="Yao J.L."/>
            <person name="Cheung J."/>
            <person name="David K.M."/>
            <person name="Warren B."/>
            <person name="Marsh K."/>
            <person name="Snowden K.C."/>
            <person name="Lin-Wang K."/>
            <person name="Brian L."/>
            <person name="Martinez-Sanchez M."/>
            <person name="Wang M."/>
            <person name="Ileperuma N."/>
            <person name="Macnee N."/>
            <person name="Campin R."/>
            <person name="McAtee P."/>
            <person name="Drummond R.S.M."/>
            <person name="Espley R.V."/>
            <person name="Ireland H.S."/>
            <person name="Wu R."/>
            <person name="Atkinson R.G."/>
            <person name="Karunairetnam S."/>
            <person name="Bulley S."/>
            <person name="Chunkath S."/>
            <person name="Hanley Z."/>
            <person name="Storey R."/>
            <person name="Thrimawithana A.H."/>
            <person name="Thomson S."/>
            <person name="David C."/>
            <person name="Testolin R."/>
            <person name="Huang H."/>
            <person name="Hellens R.P."/>
            <person name="Schaffer R.J."/>
        </authorList>
    </citation>
    <scope>NUCLEOTIDE SEQUENCE [LARGE SCALE GENOMIC DNA]</scope>
    <source>
        <strain evidence="2">cv. Red5</strain>
    </source>
</reference>
<evidence type="ECO:0000313" key="2">
    <source>
        <dbReference type="Proteomes" id="UP000241394"/>
    </source>
</evidence>
<dbReference type="InterPro" id="IPR055290">
    <property type="entry name" value="At3g26010-like"/>
</dbReference>
<dbReference type="OMA" id="PEMIMSS"/>
<keyword evidence="2" id="KW-1185">Reference proteome</keyword>
<gene>
    <name evidence="1" type="ORF">CEY00_Acc00644</name>
</gene>
<dbReference type="PANTHER" id="PTHR35546:SF115">
    <property type="entry name" value="F-BOX DOMAIN-CONTAINING PROTEIN"/>
    <property type="match status" value="1"/>
</dbReference>
<name>A0A2R6S1H1_ACTCC</name>
<organism evidence="1 2">
    <name type="scientific">Actinidia chinensis var. chinensis</name>
    <name type="common">Chinese soft-hair kiwi</name>
    <dbReference type="NCBI Taxonomy" id="1590841"/>
    <lineage>
        <taxon>Eukaryota</taxon>
        <taxon>Viridiplantae</taxon>
        <taxon>Streptophyta</taxon>
        <taxon>Embryophyta</taxon>
        <taxon>Tracheophyta</taxon>
        <taxon>Spermatophyta</taxon>
        <taxon>Magnoliopsida</taxon>
        <taxon>eudicotyledons</taxon>
        <taxon>Gunneridae</taxon>
        <taxon>Pentapetalae</taxon>
        <taxon>asterids</taxon>
        <taxon>Ericales</taxon>
        <taxon>Actinidiaceae</taxon>
        <taxon>Actinidia</taxon>
    </lineage>
</organism>
<dbReference type="Proteomes" id="UP000241394">
    <property type="component" value="Chromosome LG1"/>
</dbReference>